<organism evidence="2 3">
    <name type="scientific">Niabella yanshanensis</name>
    <dbReference type="NCBI Taxonomy" id="577386"/>
    <lineage>
        <taxon>Bacteria</taxon>
        <taxon>Pseudomonadati</taxon>
        <taxon>Bacteroidota</taxon>
        <taxon>Chitinophagia</taxon>
        <taxon>Chitinophagales</taxon>
        <taxon>Chitinophagaceae</taxon>
        <taxon>Niabella</taxon>
    </lineage>
</organism>
<evidence type="ECO:0000256" key="1">
    <source>
        <dbReference type="SAM" id="SignalP"/>
    </source>
</evidence>
<sequence length="179" mass="19505">MIKMKKIVLVVALLYCQFLVNAQSGYKQAIGLRFTSHTTFDVVALSYKSFVSDHSALELNLGYGGKSYIVPNTGGTTSYSPGYSVSGSYQYHELIETATNENLHWFAGGGLNFFNISSKNNGYNGFGTGIFGTAGIDYKFKTSPINVTADWRPTVYISAPSAFLPIQIGTLGLAVRYTF</sequence>
<accession>A0ABZ0W092</accession>
<keyword evidence="1" id="KW-0732">Signal</keyword>
<keyword evidence="3" id="KW-1185">Reference proteome</keyword>
<dbReference type="RefSeq" id="WP_114790130.1">
    <property type="nucleotide sequence ID" value="NZ_CP139960.1"/>
</dbReference>
<dbReference type="InterPro" id="IPR011250">
    <property type="entry name" value="OMP/PagP_B-barrel"/>
</dbReference>
<feature type="signal peptide" evidence="1">
    <location>
        <begin position="1"/>
        <end position="22"/>
    </location>
</feature>
<dbReference type="EMBL" id="CP139960">
    <property type="protein sequence ID" value="WQD36496.1"/>
    <property type="molecule type" value="Genomic_DNA"/>
</dbReference>
<gene>
    <name evidence="2" type="ORF">U0035_12550</name>
</gene>
<dbReference type="SUPFAM" id="SSF56925">
    <property type="entry name" value="OMPA-like"/>
    <property type="match status" value="1"/>
</dbReference>
<evidence type="ECO:0000313" key="2">
    <source>
        <dbReference type="EMBL" id="WQD36496.1"/>
    </source>
</evidence>
<name>A0ABZ0W092_9BACT</name>
<evidence type="ECO:0008006" key="4">
    <source>
        <dbReference type="Google" id="ProtNLM"/>
    </source>
</evidence>
<reference evidence="2 3" key="1">
    <citation type="submission" date="2023-12" db="EMBL/GenBank/DDBJ databases">
        <title>Genome sequencing and assembly of bacterial species from a model synthetic community.</title>
        <authorList>
            <person name="Hogle S.L."/>
        </authorList>
    </citation>
    <scope>NUCLEOTIDE SEQUENCE [LARGE SCALE GENOMIC DNA]</scope>
    <source>
        <strain evidence="2 3">HAMBI_3031</strain>
    </source>
</reference>
<evidence type="ECO:0000313" key="3">
    <source>
        <dbReference type="Proteomes" id="UP001325680"/>
    </source>
</evidence>
<protein>
    <recommendedName>
        <fullName evidence="4">Outer membrane protein beta-barrel domain-containing protein</fullName>
    </recommendedName>
</protein>
<dbReference type="Proteomes" id="UP001325680">
    <property type="component" value="Chromosome"/>
</dbReference>
<feature type="chain" id="PRO_5047117238" description="Outer membrane protein beta-barrel domain-containing protein" evidence="1">
    <location>
        <begin position="23"/>
        <end position="179"/>
    </location>
</feature>
<proteinExistence type="predicted"/>